<name>M3A0Z1_PSEFD</name>
<sequence>MATASHLFEPRMLMQVAQFDRTYISHREDSGCTLPILDPLTLRHARKSLKCHTNPLVPSLTSLVESAVEINLARAKEVCWSWFAFEPVERIRSCQSPRKPRQFTRQFTAQQSPGNTTSSVYIIRWDDVETWNTVLRTPCILKWLLQKIFTMSTYCKGISIPEWNTTSREASTRDAAKMVAGSRGFLLILAAGQNTKASRLSGLWKLRLQKIISFSTGPNSWDRPRERLVDRSRLLRHHARPEIVRACVCARRNDQASRIALSAHGLALQVVCERESTEQLVCEARSGQVRVHGESIARRFFGRGTVGPGPSFHRRSRSHTPHPLNCLHASRDQAHRVCNRHSEDGKLVVRSRHASGDEGQVVLVVLGALPRHAMPCAWFDADADSSPDLSPATVQACCMPCRSSARFKPRLHEQA</sequence>
<dbReference type="EMBL" id="KB446557">
    <property type="protein sequence ID" value="EME84809.1"/>
    <property type="molecule type" value="Genomic_DNA"/>
</dbReference>
<accession>M3A0Z1</accession>
<gene>
    <name evidence="1" type="ORF">MYCFIDRAFT_173730</name>
</gene>
<dbReference type="HOGENOM" id="CLU_662445_0_0_1"/>
<evidence type="ECO:0000313" key="1">
    <source>
        <dbReference type="EMBL" id="EME84809.1"/>
    </source>
</evidence>
<reference evidence="1 2" key="1">
    <citation type="journal article" date="2012" name="PLoS Pathog.">
        <title>Diverse lifestyles and strategies of plant pathogenesis encoded in the genomes of eighteen Dothideomycetes fungi.</title>
        <authorList>
            <person name="Ohm R.A."/>
            <person name="Feau N."/>
            <person name="Henrissat B."/>
            <person name="Schoch C.L."/>
            <person name="Horwitz B.A."/>
            <person name="Barry K.W."/>
            <person name="Condon B.J."/>
            <person name="Copeland A.C."/>
            <person name="Dhillon B."/>
            <person name="Glaser F."/>
            <person name="Hesse C.N."/>
            <person name="Kosti I."/>
            <person name="LaButti K."/>
            <person name="Lindquist E.A."/>
            <person name="Lucas S."/>
            <person name="Salamov A.A."/>
            <person name="Bradshaw R.E."/>
            <person name="Ciuffetti L."/>
            <person name="Hamelin R.C."/>
            <person name="Kema G.H.J."/>
            <person name="Lawrence C."/>
            <person name="Scott J.A."/>
            <person name="Spatafora J.W."/>
            <person name="Turgeon B.G."/>
            <person name="de Wit P.J.G.M."/>
            <person name="Zhong S."/>
            <person name="Goodwin S.B."/>
            <person name="Grigoriev I.V."/>
        </authorList>
    </citation>
    <scope>NUCLEOTIDE SEQUENCE [LARGE SCALE GENOMIC DNA]</scope>
    <source>
        <strain evidence="1 2">CIRAD86</strain>
    </source>
</reference>
<dbReference type="VEuPathDB" id="FungiDB:MYCFIDRAFT_173730"/>
<proteinExistence type="predicted"/>
<dbReference type="GeneID" id="19333047"/>
<dbReference type="KEGG" id="pfj:MYCFIDRAFT_173730"/>
<dbReference type="AlphaFoldDB" id="M3A0Z1"/>
<evidence type="ECO:0000313" key="2">
    <source>
        <dbReference type="Proteomes" id="UP000016932"/>
    </source>
</evidence>
<keyword evidence="2" id="KW-1185">Reference proteome</keyword>
<organism evidence="1 2">
    <name type="scientific">Pseudocercospora fijiensis (strain CIRAD86)</name>
    <name type="common">Black leaf streak disease fungus</name>
    <name type="synonym">Mycosphaerella fijiensis</name>
    <dbReference type="NCBI Taxonomy" id="383855"/>
    <lineage>
        <taxon>Eukaryota</taxon>
        <taxon>Fungi</taxon>
        <taxon>Dikarya</taxon>
        <taxon>Ascomycota</taxon>
        <taxon>Pezizomycotina</taxon>
        <taxon>Dothideomycetes</taxon>
        <taxon>Dothideomycetidae</taxon>
        <taxon>Mycosphaerellales</taxon>
        <taxon>Mycosphaerellaceae</taxon>
        <taxon>Pseudocercospora</taxon>
    </lineage>
</organism>
<protein>
    <submittedName>
        <fullName evidence="1">Uncharacterized protein</fullName>
    </submittedName>
</protein>
<dbReference type="RefSeq" id="XP_007925392.1">
    <property type="nucleotide sequence ID" value="XM_007927201.1"/>
</dbReference>
<dbReference type="Proteomes" id="UP000016932">
    <property type="component" value="Unassembled WGS sequence"/>
</dbReference>